<reference evidence="3" key="1">
    <citation type="submission" date="2017-04" db="EMBL/GenBank/DDBJ databases">
        <authorList>
            <person name="Varghese N."/>
            <person name="Submissions S."/>
        </authorList>
    </citation>
    <scope>NUCLEOTIDE SEQUENCE [LARGE SCALE GENOMIC DNA]</scope>
    <source>
        <strain evidence="3">RKEM611</strain>
    </source>
</reference>
<evidence type="ECO:0000313" key="3">
    <source>
        <dbReference type="Proteomes" id="UP000192907"/>
    </source>
</evidence>
<dbReference type="InterPro" id="IPR000873">
    <property type="entry name" value="AMP-dep_synth/lig_dom"/>
</dbReference>
<sequence>MNRQFIENFRSRLKERSEPTIQWIAGGEENVLSASALWNVSLRRRHDWRSQGVPAGALIACTGSSHERIIDFFAALNGGFALAFTENLDPEGLASLHRLSKRQIWINSNGQLQGTTHSEVSLDSASIERIWLQTSGTSGTKKWVGYNDHGILHQLQSHEGFFSEQRGALRLSLLPNTHAFGLILDQLLGLWIGQSLFLLAHKSLGIRNLYQFMSIGQEFVSAMVPRQLEIFLHSLEAQQQRFDITIHTGGAPLRESLLAKASELGVRIIEGYGLTELGPGVTMLGEPVGCKVRVDSTDRGDIGEILVCSPSLGTMDPSQQRFKEGYLATGDLGKWLTNGKLKVVGRKGNLIKNSHGKWITLASLEERIITRFKLRECAIFRKSNGCFQASVLKKDPNDIMKVNMLRKHLEQSLSSQVSIHIHQSLDELFVESQLKKAKSIRDALQAWVMKEF</sequence>
<dbReference type="STRING" id="1513793.SAMN06296036_10396"/>
<dbReference type="GO" id="GO:0016874">
    <property type="term" value="F:ligase activity"/>
    <property type="evidence" value="ECO:0007669"/>
    <property type="project" value="UniProtKB-KW"/>
</dbReference>
<dbReference type="InterPro" id="IPR042099">
    <property type="entry name" value="ANL_N_sf"/>
</dbReference>
<dbReference type="InterPro" id="IPR050237">
    <property type="entry name" value="ATP-dep_AMP-bd_enzyme"/>
</dbReference>
<dbReference type="PANTHER" id="PTHR43767">
    <property type="entry name" value="LONG-CHAIN-FATTY-ACID--COA LIGASE"/>
    <property type="match status" value="1"/>
</dbReference>
<dbReference type="PANTHER" id="PTHR43767:SF10">
    <property type="entry name" value="SURFACTIN SYNTHASE SUBUNIT 1"/>
    <property type="match status" value="1"/>
</dbReference>
<proteinExistence type="predicted"/>
<dbReference type="AlphaFoldDB" id="A0A1Y6BGH6"/>
<dbReference type="Proteomes" id="UP000192907">
    <property type="component" value="Unassembled WGS sequence"/>
</dbReference>
<dbReference type="SUPFAM" id="SSF56801">
    <property type="entry name" value="Acetyl-CoA synthetase-like"/>
    <property type="match status" value="1"/>
</dbReference>
<organism evidence="2 3">
    <name type="scientific">Pseudobacteriovorax antillogorgiicola</name>
    <dbReference type="NCBI Taxonomy" id="1513793"/>
    <lineage>
        <taxon>Bacteria</taxon>
        <taxon>Pseudomonadati</taxon>
        <taxon>Bdellovibrionota</taxon>
        <taxon>Oligoflexia</taxon>
        <taxon>Oligoflexales</taxon>
        <taxon>Pseudobacteriovoracaceae</taxon>
        <taxon>Pseudobacteriovorax</taxon>
    </lineage>
</organism>
<keyword evidence="2" id="KW-0436">Ligase</keyword>
<dbReference type="RefSeq" id="WP_132316201.1">
    <property type="nucleotide sequence ID" value="NZ_FWZT01000003.1"/>
</dbReference>
<dbReference type="Gene3D" id="3.40.50.12780">
    <property type="entry name" value="N-terminal domain of ligase-like"/>
    <property type="match status" value="1"/>
</dbReference>
<dbReference type="Pfam" id="PF00501">
    <property type="entry name" value="AMP-binding"/>
    <property type="match status" value="1"/>
</dbReference>
<dbReference type="OrthoDB" id="9787658at2"/>
<evidence type="ECO:0000259" key="1">
    <source>
        <dbReference type="Pfam" id="PF00501"/>
    </source>
</evidence>
<protein>
    <submittedName>
        <fullName evidence="2">Acyl-CoA synthetase (AMP-forming)/AMP-acid ligase II</fullName>
    </submittedName>
</protein>
<name>A0A1Y6BGH6_9BACT</name>
<gene>
    <name evidence="2" type="ORF">SAMN06296036_10396</name>
</gene>
<evidence type="ECO:0000313" key="2">
    <source>
        <dbReference type="EMBL" id="SMF00381.1"/>
    </source>
</evidence>
<keyword evidence="3" id="KW-1185">Reference proteome</keyword>
<accession>A0A1Y6BGH6</accession>
<dbReference type="EMBL" id="FWZT01000003">
    <property type="protein sequence ID" value="SMF00381.1"/>
    <property type="molecule type" value="Genomic_DNA"/>
</dbReference>
<feature type="domain" description="AMP-dependent synthetase/ligase" evidence="1">
    <location>
        <begin position="134"/>
        <end position="289"/>
    </location>
</feature>